<evidence type="ECO:0000313" key="2">
    <source>
        <dbReference type="Proteomes" id="UP000198625"/>
    </source>
</evidence>
<proteinExistence type="predicted"/>
<reference evidence="1 2" key="1">
    <citation type="submission" date="2016-10" db="EMBL/GenBank/DDBJ databases">
        <authorList>
            <person name="de Groot N.N."/>
        </authorList>
    </citation>
    <scope>NUCLEOTIDE SEQUENCE [LARGE SCALE GENOMIC DNA]</scope>
    <source>
        <strain evidence="1 2">DSM 21650</strain>
    </source>
</reference>
<dbReference type="AlphaFoldDB" id="A0A1H3QKC2"/>
<organism evidence="1 2">
    <name type="scientific">Proteiniborus ethanoligenes</name>
    <dbReference type="NCBI Taxonomy" id="415015"/>
    <lineage>
        <taxon>Bacteria</taxon>
        <taxon>Bacillati</taxon>
        <taxon>Bacillota</taxon>
        <taxon>Clostridia</taxon>
        <taxon>Eubacteriales</taxon>
        <taxon>Proteiniborus</taxon>
    </lineage>
</organism>
<accession>A0A1H3QKC2</accession>
<dbReference type="PANTHER" id="PTHR43524">
    <property type="entry name" value="RADICAL SAM SUPERFAMILY PROTEIN"/>
    <property type="match status" value="1"/>
</dbReference>
<dbReference type="STRING" id="415015.SAMN05660462_01989"/>
<dbReference type="OrthoDB" id="9782387at2"/>
<dbReference type="Proteomes" id="UP000198625">
    <property type="component" value="Unassembled WGS sequence"/>
</dbReference>
<dbReference type="RefSeq" id="WP_091730571.1">
    <property type="nucleotide sequence ID" value="NZ_FNQE01000021.1"/>
</dbReference>
<evidence type="ECO:0000313" key="1">
    <source>
        <dbReference type="EMBL" id="SDZ13992.1"/>
    </source>
</evidence>
<name>A0A1H3QKC2_9FIRM</name>
<sequence>MNNKVSRIMIISAINKGLYAPKSDLKRNIRNLTDLGVYFAKGRFQKDFFKLAQRILSNENSIYYELISNVFDNVDQNIIKTFGVNIGLNSWTYGVNKIREYEKKNNHRVPWTIEFDFQNTAENPMTASEITKVIEEGKEIGIYTYFFFTRYKTSNLDPFLQIFRENPECAFIIHAHAESINKIHAQRLREYGNAVISIYVDDSNPSPQLTKAMKMLLENKCLFGASIVYDDDNINFIVNHKWIEEIKKLNCIFALLIKSEKCSLESEKAVNVYVKNAKTNQIYPLFLIDFYEDISYISQIISDKSCFLKIFHDGTVVSTEYDMISDFNIKYENLSIILSQIMPKASCL</sequence>
<protein>
    <submittedName>
        <fullName evidence="1">Uncharacterized protein</fullName>
    </submittedName>
</protein>
<dbReference type="PANTHER" id="PTHR43524:SF1">
    <property type="entry name" value="RADICAL SAM SUPERFAMILY PROTEIN"/>
    <property type="match status" value="1"/>
</dbReference>
<gene>
    <name evidence="1" type="ORF">SAMN05660462_01989</name>
</gene>
<dbReference type="EMBL" id="FNQE01000021">
    <property type="protein sequence ID" value="SDZ13992.1"/>
    <property type="molecule type" value="Genomic_DNA"/>
</dbReference>
<keyword evidence="2" id="KW-1185">Reference proteome</keyword>